<dbReference type="InterPro" id="IPR000653">
    <property type="entry name" value="DegT/StrS_aminotransferase"/>
</dbReference>
<sequence length="399" mass="43347">MRLPSDQDSSGRTLGAEEIAFLTAAIQSGTLTSTKGTYVKALEKQFAELLGVKYVYACNSGSAAVHTAIAAVDPEPGDEIITTSITDMGALTPILYQGAIPRFVDVDPATWNVTAETIAACITPRTKAIIVTHLFGNPCDMTEIMALANQHGIPVIEDSAQAFLAQHDGQYTGTMGSIGCFSFQQGKHITTGEGGLVTTNDEALARRMFLYINKAFGYGDPKPDHYFIALNYRMSELQGAVAAAQLPKLAGIVERRRATANQMTAKLQGLAGVTPPYHDPRNQPVYWKYCLRVDGQVIADGAVGLAKKLKEERGIFSAPRYIQKPAFQCEVFEQQRTFGNSRWPFTLATPEAVDYSPALFPGTFTGLEQVLVLPWNEAYTAEHIDYIADAVHQAVTQLS</sequence>
<feature type="modified residue" description="N6-(pyridoxal phosphate)lysine" evidence="2">
    <location>
        <position position="187"/>
    </location>
</feature>
<dbReference type="InterPro" id="IPR015421">
    <property type="entry name" value="PyrdxlP-dep_Trfase_major"/>
</dbReference>
<proteinExistence type="inferred from homology"/>
<evidence type="ECO:0000256" key="2">
    <source>
        <dbReference type="PIRSR" id="PIRSR000390-2"/>
    </source>
</evidence>
<reference evidence="4" key="2">
    <citation type="journal article" date="2022" name="Microbiol. Resour. Announc.">
        <title>Metagenome Sequencing to Explore Phylogenomics of Terrestrial Cyanobacteria.</title>
        <authorList>
            <person name="Ward R.D."/>
            <person name="Stajich J.E."/>
            <person name="Johansen J.R."/>
            <person name="Huntemann M."/>
            <person name="Clum A."/>
            <person name="Foster B."/>
            <person name="Foster B."/>
            <person name="Roux S."/>
            <person name="Palaniappan K."/>
            <person name="Varghese N."/>
            <person name="Mukherjee S."/>
            <person name="Reddy T.B.K."/>
            <person name="Daum C."/>
            <person name="Copeland A."/>
            <person name="Chen I.A."/>
            <person name="Ivanova N.N."/>
            <person name="Kyrpides N.C."/>
            <person name="Shapiro N."/>
            <person name="Eloe-Fadrosh E.A."/>
            <person name="Pietrasiak N."/>
        </authorList>
    </citation>
    <scope>NUCLEOTIDE SEQUENCE</scope>
    <source>
        <strain evidence="4">GSE-TBD4-15B</strain>
    </source>
</reference>
<dbReference type="AlphaFoldDB" id="A0A951PF01"/>
<dbReference type="CDD" id="cd00616">
    <property type="entry name" value="AHBA_syn"/>
    <property type="match status" value="1"/>
</dbReference>
<dbReference type="GO" id="GO:0000271">
    <property type="term" value="P:polysaccharide biosynthetic process"/>
    <property type="evidence" value="ECO:0007669"/>
    <property type="project" value="TreeGrafter"/>
</dbReference>
<dbReference type="Pfam" id="PF01041">
    <property type="entry name" value="DegT_DnrJ_EryC1"/>
    <property type="match status" value="1"/>
</dbReference>
<organism evidence="4 5">
    <name type="scientific">Pegethrix bostrychoides GSE-TBD4-15B</name>
    <dbReference type="NCBI Taxonomy" id="2839662"/>
    <lineage>
        <taxon>Bacteria</taxon>
        <taxon>Bacillati</taxon>
        <taxon>Cyanobacteriota</taxon>
        <taxon>Cyanophyceae</taxon>
        <taxon>Oculatellales</taxon>
        <taxon>Oculatellaceae</taxon>
        <taxon>Pegethrix</taxon>
    </lineage>
</organism>
<dbReference type="Gene3D" id="3.40.640.10">
    <property type="entry name" value="Type I PLP-dependent aspartate aminotransferase-like (Major domain)"/>
    <property type="match status" value="1"/>
</dbReference>
<feature type="active site" description="Proton acceptor" evidence="1">
    <location>
        <position position="187"/>
    </location>
</feature>
<keyword evidence="2 3" id="KW-0663">Pyridoxal phosphate</keyword>
<gene>
    <name evidence="4" type="ORF">KME07_17295</name>
</gene>
<accession>A0A951PF01</accession>
<dbReference type="Proteomes" id="UP000707356">
    <property type="component" value="Unassembled WGS sequence"/>
</dbReference>
<evidence type="ECO:0000313" key="4">
    <source>
        <dbReference type="EMBL" id="MBW4467184.1"/>
    </source>
</evidence>
<keyword evidence="4" id="KW-0032">Aminotransferase</keyword>
<comment type="similarity">
    <text evidence="3">Belongs to the DegT/DnrJ/EryC1 family.</text>
</comment>
<dbReference type="Gene3D" id="3.90.1150.10">
    <property type="entry name" value="Aspartate Aminotransferase, domain 1"/>
    <property type="match status" value="1"/>
</dbReference>
<evidence type="ECO:0000313" key="5">
    <source>
        <dbReference type="Proteomes" id="UP000707356"/>
    </source>
</evidence>
<reference evidence="4" key="1">
    <citation type="submission" date="2021-05" db="EMBL/GenBank/DDBJ databases">
        <authorList>
            <person name="Pietrasiak N."/>
            <person name="Ward R."/>
            <person name="Stajich J.E."/>
            <person name="Kurbessoian T."/>
        </authorList>
    </citation>
    <scope>NUCLEOTIDE SEQUENCE</scope>
    <source>
        <strain evidence="4">GSE-TBD4-15B</strain>
    </source>
</reference>
<dbReference type="EMBL" id="JAHHHV010000074">
    <property type="protein sequence ID" value="MBW4467184.1"/>
    <property type="molecule type" value="Genomic_DNA"/>
</dbReference>
<dbReference type="SUPFAM" id="SSF53383">
    <property type="entry name" value="PLP-dependent transferases"/>
    <property type="match status" value="1"/>
</dbReference>
<dbReference type="InterPro" id="IPR015424">
    <property type="entry name" value="PyrdxlP-dep_Trfase"/>
</dbReference>
<keyword evidence="4" id="KW-0808">Transferase</keyword>
<evidence type="ECO:0000256" key="1">
    <source>
        <dbReference type="PIRSR" id="PIRSR000390-1"/>
    </source>
</evidence>
<comment type="caution">
    <text evidence="4">The sequence shown here is derived from an EMBL/GenBank/DDBJ whole genome shotgun (WGS) entry which is preliminary data.</text>
</comment>
<dbReference type="PANTHER" id="PTHR30244">
    <property type="entry name" value="TRANSAMINASE"/>
    <property type="match status" value="1"/>
</dbReference>
<dbReference type="InterPro" id="IPR015422">
    <property type="entry name" value="PyrdxlP-dep_Trfase_small"/>
</dbReference>
<protein>
    <submittedName>
        <fullName evidence="4">DegT/DnrJ/EryC1/StrS family aminotransferase</fullName>
    </submittedName>
</protein>
<dbReference type="PIRSF" id="PIRSF000390">
    <property type="entry name" value="PLP_StrS"/>
    <property type="match status" value="1"/>
</dbReference>
<name>A0A951PF01_9CYAN</name>
<dbReference type="PANTHER" id="PTHR30244:SF34">
    <property type="entry name" value="DTDP-4-AMINO-4,6-DIDEOXYGALACTOSE TRANSAMINASE"/>
    <property type="match status" value="1"/>
</dbReference>
<evidence type="ECO:0000256" key="3">
    <source>
        <dbReference type="RuleBase" id="RU004508"/>
    </source>
</evidence>
<dbReference type="GO" id="GO:0008483">
    <property type="term" value="F:transaminase activity"/>
    <property type="evidence" value="ECO:0007669"/>
    <property type="project" value="UniProtKB-KW"/>
</dbReference>
<dbReference type="GO" id="GO:0030170">
    <property type="term" value="F:pyridoxal phosphate binding"/>
    <property type="evidence" value="ECO:0007669"/>
    <property type="project" value="TreeGrafter"/>
</dbReference>